<evidence type="ECO:0000313" key="4">
    <source>
        <dbReference type="Proteomes" id="UP000053144"/>
    </source>
</evidence>
<reference evidence="4" key="1">
    <citation type="journal article" date="2015" name="Proc. Natl. Acad. Sci. U.S.A.">
        <title>Genome sequencing of adzuki bean (Vigna angularis) provides insight into high starch and low fat accumulation and domestication.</title>
        <authorList>
            <person name="Yang K."/>
            <person name="Tian Z."/>
            <person name="Chen C."/>
            <person name="Luo L."/>
            <person name="Zhao B."/>
            <person name="Wang Z."/>
            <person name="Yu L."/>
            <person name="Li Y."/>
            <person name="Sun Y."/>
            <person name="Li W."/>
            <person name="Chen Y."/>
            <person name="Li Y."/>
            <person name="Zhang Y."/>
            <person name="Ai D."/>
            <person name="Zhao J."/>
            <person name="Shang C."/>
            <person name="Ma Y."/>
            <person name="Wu B."/>
            <person name="Wang M."/>
            <person name="Gao L."/>
            <person name="Sun D."/>
            <person name="Zhang P."/>
            <person name="Guo F."/>
            <person name="Wang W."/>
            <person name="Li Y."/>
            <person name="Wang J."/>
            <person name="Varshney R.K."/>
            <person name="Wang J."/>
            <person name="Ling H.Q."/>
            <person name="Wan P."/>
        </authorList>
    </citation>
    <scope>NUCLEOTIDE SEQUENCE</scope>
    <source>
        <strain evidence="4">cv. Jingnong 6</strain>
    </source>
</reference>
<dbReference type="AlphaFoldDB" id="A0A0L9TKB4"/>
<evidence type="ECO:0000256" key="1">
    <source>
        <dbReference type="SAM" id="MobiDB-lite"/>
    </source>
</evidence>
<dbReference type="Gramene" id="KOM30980">
    <property type="protein sequence ID" value="KOM30980"/>
    <property type="gene ID" value="LR48_Vigan01g053500"/>
</dbReference>
<feature type="compositionally biased region" description="Acidic residues" evidence="1">
    <location>
        <begin position="133"/>
        <end position="147"/>
    </location>
</feature>
<protein>
    <recommendedName>
        <fullName evidence="2">Aminotransferase-like plant mobile domain-containing protein</fullName>
    </recommendedName>
</protein>
<dbReference type="Pfam" id="PF10536">
    <property type="entry name" value="PMD"/>
    <property type="match status" value="1"/>
</dbReference>
<gene>
    <name evidence="3" type="ORF">LR48_Vigan01g053500</name>
</gene>
<organism evidence="3 4">
    <name type="scientific">Phaseolus angularis</name>
    <name type="common">Azuki bean</name>
    <name type="synonym">Vigna angularis</name>
    <dbReference type="NCBI Taxonomy" id="3914"/>
    <lineage>
        <taxon>Eukaryota</taxon>
        <taxon>Viridiplantae</taxon>
        <taxon>Streptophyta</taxon>
        <taxon>Embryophyta</taxon>
        <taxon>Tracheophyta</taxon>
        <taxon>Spermatophyta</taxon>
        <taxon>Magnoliopsida</taxon>
        <taxon>eudicotyledons</taxon>
        <taxon>Gunneridae</taxon>
        <taxon>Pentapetalae</taxon>
        <taxon>rosids</taxon>
        <taxon>fabids</taxon>
        <taxon>Fabales</taxon>
        <taxon>Fabaceae</taxon>
        <taxon>Papilionoideae</taxon>
        <taxon>50 kb inversion clade</taxon>
        <taxon>NPAAA clade</taxon>
        <taxon>indigoferoid/millettioid clade</taxon>
        <taxon>Phaseoleae</taxon>
        <taxon>Vigna</taxon>
    </lineage>
</organism>
<dbReference type="PANTHER" id="PTHR46033:SF1">
    <property type="entry name" value="PROTEIN MAIN-LIKE 2"/>
    <property type="match status" value="1"/>
</dbReference>
<dbReference type="EMBL" id="CM003371">
    <property type="protein sequence ID" value="KOM30980.1"/>
    <property type="molecule type" value="Genomic_DNA"/>
</dbReference>
<evidence type="ECO:0000313" key="3">
    <source>
        <dbReference type="EMBL" id="KOM30980.1"/>
    </source>
</evidence>
<feature type="region of interest" description="Disordered" evidence="1">
    <location>
        <begin position="56"/>
        <end position="157"/>
    </location>
</feature>
<dbReference type="InterPro" id="IPR044824">
    <property type="entry name" value="MAIN-like"/>
</dbReference>
<feature type="compositionally biased region" description="Basic and acidic residues" evidence="1">
    <location>
        <begin position="86"/>
        <end position="95"/>
    </location>
</feature>
<sequence length="431" mass="50584">MGVRVVFHCWKRKTWTMKMRMSVGEGWVSCGFIQGVKCDTLKEYREGELRESFFKNRGGYHGEASSSRSEPSDERRRPTTSGRRRRVEEYRVDVIDEHDDEEHEELLQHGHGQDDYVEEEDIQQQHDCSQEEHEGEGEDEDEDEAEDGGFPGGPHDTSLLTHYTQHVAFAIWQGWSWIYEHFPTMGRRQVFERYTELDPCASRYIPPRVGWSLTKGRTFLDALTYDVVIWNPYVSHKRTCPLIVIIMYSGWIRLGDMIHRHLPERVLRKFGFQQNIPRSPNSLPMPDIPTIDLNWLRYVEYAITSVIEAHEPHVCVDGYITWFRRVSHPYITHDNDDERTSLAPRMRRDIPDDRLVPPVRRIRLAELGLLGGMRRVIRMLQGMLTYRDVIEGTIAYQRTTETLQVARTSVEEYESSTRRGGRHVRGRESFS</sequence>
<accession>A0A0L9TKB4</accession>
<dbReference type="Proteomes" id="UP000053144">
    <property type="component" value="Chromosome 1"/>
</dbReference>
<name>A0A0L9TKB4_PHAAN</name>
<evidence type="ECO:0000259" key="2">
    <source>
        <dbReference type="Pfam" id="PF10536"/>
    </source>
</evidence>
<feature type="domain" description="Aminotransferase-like plant mobile" evidence="2">
    <location>
        <begin position="177"/>
        <end position="280"/>
    </location>
</feature>
<feature type="compositionally biased region" description="Basic and acidic residues" evidence="1">
    <location>
        <begin position="105"/>
        <end position="114"/>
    </location>
</feature>
<dbReference type="PANTHER" id="PTHR46033">
    <property type="entry name" value="PROTEIN MAIN-LIKE 2"/>
    <property type="match status" value="1"/>
</dbReference>
<dbReference type="InterPro" id="IPR019557">
    <property type="entry name" value="AminoTfrase-like_pln_mobile"/>
</dbReference>
<proteinExistence type="predicted"/>
<dbReference type="GO" id="GO:0010073">
    <property type="term" value="P:meristem maintenance"/>
    <property type="evidence" value="ECO:0007669"/>
    <property type="project" value="InterPro"/>
</dbReference>